<dbReference type="AlphaFoldDB" id="A0A167WTI1"/>
<evidence type="ECO:0000313" key="2">
    <source>
        <dbReference type="EMBL" id="KZP06455.1"/>
    </source>
</evidence>
<evidence type="ECO:0000313" key="3">
    <source>
        <dbReference type="Proteomes" id="UP000076532"/>
    </source>
</evidence>
<gene>
    <name evidence="2" type="ORF">FIBSPDRAFT_318289</name>
</gene>
<proteinExistence type="predicted"/>
<evidence type="ECO:0000256" key="1">
    <source>
        <dbReference type="SAM" id="MobiDB-lite"/>
    </source>
</evidence>
<dbReference type="Proteomes" id="UP000076532">
    <property type="component" value="Unassembled WGS sequence"/>
</dbReference>
<sequence>MRGRRGRKGAKTGGTTRKEGFEAGGHRWDPLLFQMGALWARTAQRTPFRPFLLLACSHDADQDGNRPCIESRTCLLTHQQPSSLPPLLRRRVPIPGCRLPQQIQMRLLGLQCPSGSGWGWQSMEQYCPHWYYSTYLRARRRIGVRHPPSSTATSNSTSHRIYAHQTCAALPRILLSHRRNRARRTPETWMWCRCANDLNKHSLLPRPRPRSRSALRIPVLVTHGREAESIATATS</sequence>
<protein>
    <submittedName>
        <fullName evidence="2">Uncharacterized protein</fullName>
    </submittedName>
</protein>
<keyword evidence="3" id="KW-1185">Reference proteome</keyword>
<dbReference type="EMBL" id="KV417786">
    <property type="protein sequence ID" value="KZP06455.1"/>
    <property type="molecule type" value="Genomic_DNA"/>
</dbReference>
<accession>A0A167WTI1</accession>
<name>A0A167WTI1_9AGAM</name>
<feature type="region of interest" description="Disordered" evidence="1">
    <location>
        <begin position="1"/>
        <end position="21"/>
    </location>
</feature>
<organism evidence="2 3">
    <name type="scientific">Athelia psychrophila</name>
    <dbReference type="NCBI Taxonomy" id="1759441"/>
    <lineage>
        <taxon>Eukaryota</taxon>
        <taxon>Fungi</taxon>
        <taxon>Dikarya</taxon>
        <taxon>Basidiomycota</taxon>
        <taxon>Agaricomycotina</taxon>
        <taxon>Agaricomycetes</taxon>
        <taxon>Agaricomycetidae</taxon>
        <taxon>Atheliales</taxon>
        <taxon>Atheliaceae</taxon>
        <taxon>Athelia</taxon>
    </lineage>
</organism>
<feature type="compositionally biased region" description="Basic residues" evidence="1">
    <location>
        <begin position="1"/>
        <end position="10"/>
    </location>
</feature>
<reference evidence="2 3" key="1">
    <citation type="journal article" date="2016" name="Mol. Biol. Evol.">
        <title>Comparative Genomics of Early-Diverging Mushroom-Forming Fungi Provides Insights into the Origins of Lignocellulose Decay Capabilities.</title>
        <authorList>
            <person name="Nagy L.G."/>
            <person name="Riley R."/>
            <person name="Tritt A."/>
            <person name="Adam C."/>
            <person name="Daum C."/>
            <person name="Floudas D."/>
            <person name="Sun H."/>
            <person name="Yadav J.S."/>
            <person name="Pangilinan J."/>
            <person name="Larsson K.H."/>
            <person name="Matsuura K."/>
            <person name="Barry K."/>
            <person name="Labutti K."/>
            <person name="Kuo R."/>
            <person name="Ohm R.A."/>
            <person name="Bhattacharya S.S."/>
            <person name="Shirouzu T."/>
            <person name="Yoshinaga Y."/>
            <person name="Martin F.M."/>
            <person name="Grigoriev I.V."/>
            <person name="Hibbett D.S."/>
        </authorList>
    </citation>
    <scope>NUCLEOTIDE SEQUENCE [LARGE SCALE GENOMIC DNA]</scope>
    <source>
        <strain evidence="2 3">CBS 109695</strain>
    </source>
</reference>